<feature type="region of interest" description="Disordered" evidence="1">
    <location>
        <begin position="1"/>
        <end position="23"/>
    </location>
</feature>
<feature type="compositionally biased region" description="Polar residues" evidence="1">
    <location>
        <begin position="1"/>
        <end position="15"/>
    </location>
</feature>
<name>A0A158L6J4_9BURK</name>
<evidence type="ECO:0000313" key="3">
    <source>
        <dbReference type="Proteomes" id="UP000054770"/>
    </source>
</evidence>
<dbReference type="EMBL" id="FCON02000565">
    <property type="protein sequence ID" value="SAL88928.1"/>
    <property type="molecule type" value="Genomic_DNA"/>
</dbReference>
<evidence type="ECO:0000313" key="2">
    <source>
        <dbReference type="EMBL" id="SAL88928.1"/>
    </source>
</evidence>
<keyword evidence="3" id="KW-1185">Reference proteome</keyword>
<evidence type="ECO:0000256" key="1">
    <source>
        <dbReference type="SAM" id="MobiDB-lite"/>
    </source>
</evidence>
<dbReference type="Proteomes" id="UP000054770">
    <property type="component" value="Unassembled WGS sequence"/>
</dbReference>
<proteinExistence type="predicted"/>
<accession>A0A158L6J4</accession>
<protein>
    <submittedName>
        <fullName evidence="2">Uncharacterized protein</fullName>
    </submittedName>
</protein>
<dbReference type="AlphaFoldDB" id="A0A158L6J4"/>
<gene>
    <name evidence="2" type="ORF">AWB68_08939</name>
</gene>
<organism evidence="2 3">
    <name type="scientific">Caballeronia choica</name>
    <dbReference type="NCBI Taxonomy" id="326476"/>
    <lineage>
        <taxon>Bacteria</taxon>
        <taxon>Pseudomonadati</taxon>
        <taxon>Pseudomonadota</taxon>
        <taxon>Betaproteobacteria</taxon>
        <taxon>Burkholderiales</taxon>
        <taxon>Burkholderiaceae</taxon>
        <taxon>Caballeronia</taxon>
    </lineage>
</organism>
<sequence length="82" mass="8891">MSPPVTGTTSTQSPSVLCAGERSANEKLPKKNRFVNRWIRPSSTNAAHVLMPPITAASAEIPGRRAFAAKSRLVVSWLMMVQ</sequence>
<comment type="caution">
    <text evidence="2">The sequence shown here is derived from an EMBL/GenBank/DDBJ whole genome shotgun (WGS) entry which is preliminary data.</text>
</comment>
<reference evidence="2" key="1">
    <citation type="submission" date="2016-01" db="EMBL/GenBank/DDBJ databases">
        <authorList>
            <person name="Peeters C."/>
        </authorList>
    </citation>
    <scope>NUCLEOTIDE SEQUENCE [LARGE SCALE GENOMIC DNA]</scope>
    <source>
        <strain evidence="2">LMG 22940</strain>
    </source>
</reference>